<comment type="subcellular location">
    <subcellularLocation>
        <location evidence="1">Nucleus</location>
    </subcellularLocation>
</comment>
<protein>
    <recommendedName>
        <fullName evidence="9">Suppressor of forked domain-containing protein</fullName>
    </recommendedName>
</protein>
<dbReference type="SMART" id="SM00386">
    <property type="entry name" value="HAT"/>
    <property type="match status" value="9"/>
</dbReference>
<dbReference type="EMBL" id="GIBP01001637">
    <property type="protein sequence ID" value="NDV30606.1"/>
    <property type="molecule type" value="Transcribed_RNA"/>
</dbReference>
<dbReference type="AlphaFoldDB" id="A0A6B2L0V4"/>
<dbReference type="Pfam" id="PF23240">
    <property type="entry name" value="HAT_PRP39_N"/>
    <property type="match status" value="1"/>
</dbReference>
<evidence type="ECO:0000256" key="3">
    <source>
        <dbReference type="ARBA" id="ARBA00022737"/>
    </source>
</evidence>
<comment type="similarity">
    <text evidence="6">Belongs to the PRP39 family.</text>
</comment>
<feature type="region of interest" description="Disordered" evidence="7">
    <location>
        <begin position="448"/>
        <end position="485"/>
    </location>
</feature>
<dbReference type="GO" id="GO:0000395">
    <property type="term" value="P:mRNA 5'-splice site recognition"/>
    <property type="evidence" value="ECO:0007669"/>
    <property type="project" value="TreeGrafter"/>
</dbReference>
<dbReference type="Pfam" id="PF23241">
    <property type="entry name" value="HAT_PRP39_C"/>
    <property type="match status" value="1"/>
</dbReference>
<evidence type="ECO:0000256" key="4">
    <source>
        <dbReference type="ARBA" id="ARBA00023187"/>
    </source>
</evidence>
<dbReference type="SUPFAM" id="SSF48452">
    <property type="entry name" value="TPR-like"/>
    <property type="match status" value="1"/>
</dbReference>
<evidence type="ECO:0000256" key="5">
    <source>
        <dbReference type="ARBA" id="ARBA00023242"/>
    </source>
</evidence>
<evidence type="ECO:0000256" key="7">
    <source>
        <dbReference type="SAM" id="MobiDB-lite"/>
    </source>
</evidence>
<dbReference type="GO" id="GO:0030627">
    <property type="term" value="F:pre-mRNA 5'-splice site binding"/>
    <property type="evidence" value="ECO:0007669"/>
    <property type="project" value="TreeGrafter"/>
</dbReference>
<evidence type="ECO:0000256" key="2">
    <source>
        <dbReference type="ARBA" id="ARBA00022664"/>
    </source>
</evidence>
<dbReference type="Gene3D" id="1.25.40.10">
    <property type="entry name" value="Tetratricopeptide repeat domain"/>
    <property type="match status" value="2"/>
</dbReference>
<dbReference type="InterPro" id="IPR003107">
    <property type="entry name" value="HAT"/>
</dbReference>
<accession>A0A6B2L0V4</accession>
<dbReference type="GO" id="GO:0071004">
    <property type="term" value="C:U2-type prespliceosome"/>
    <property type="evidence" value="ECO:0007669"/>
    <property type="project" value="TreeGrafter"/>
</dbReference>
<dbReference type="InterPro" id="IPR011990">
    <property type="entry name" value="TPR-like_helical_dom_sf"/>
</dbReference>
<evidence type="ECO:0000256" key="1">
    <source>
        <dbReference type="ARBA" id="ARBA00004123"/>
    </source>
</evidence>
<proteinExistence type="inferred from homology"/>
<evidence type="ECO:0008006" key="9">
    <source>
        <dbReference type="Google" id="ProtNLM"/>
    </source>
</evidence>
<sequence length="519" mass="61681">MNRGSSAKAMQTYEKALTTAIPHSVELWSHYCGYVAEKSDNLDEIRSLFERGLKIVGTDFGAHLLWDKYLGFETSQEEWKRIGSIFLRILEIPLDQITNYWDRFKLFVASRPVEDVCSAEDLAQLGRLRLEGQERRKQWVVGEKEKVYLRTLEQSTARRVYETEAMKINYFHVRPLDDTQLNNWVKYLEFEEAQGDHARIVKLYERCVIPCCNYTKFWLRYVRYLEKHARSVAQAKNLSSFDPVDARNIFERVTTIFMKKRPDIHLEYALFEEQYMNYDEARAIYQKIQKIAPGHVESILRLIGMERRLKNIDKCEALFSENVKKITDETQSLFFFLEYCKFCMRVYKDLKKTREVFREGIEKFGKHKEIWIYFVNFEKTIRGKDLEQRVSAIYNEAHKFKGLSEVDRLALLLDWIAFYSDEGADLQELRNLTQEYKDQLAIYEASAHTSSSSSHHKRPHEVDHAAEPPQKVPRTNEFNNFESHQQGSDYSYYNHYYGYDYNSYNYPPYAGYEHHTHNI</sequence>
<dbReference type="InterPro" id="IPR059164">
    <property type="entry name" value="HAT_PRP39_C"/>
</dbReference>
<feature type="compositionally biased region" description="Polar residues" evidence="7">
    <location>
        <begin position="476"/>
        <end position="485"/>
    </location>
</feature>
<keyword evidence="4" id="KW-0508">mRNA splicing</keyword>
<name>A0A6B2L0V4_9EUKA</name>
<dbReference type="PANTHER" id="PTHR17204:SF5">
    <property type="entry name" value="PRE-MRNA-PROCESSING FACTOR 39"/>
    <property type="match status" value="1"/>
</dbReference>
<evidence type="ECO:0000313" key="8">
    <source>
        <dbReference type="EMBL" id="NDV30606.1"/>
    </source>
</evidence>
<reference evidence="8" key="1">
    <citation type="journal article" date="2020" name="J. Eukaryot. Microbiol.">
        <title>De novo Sequencing, Assembly and Annotation of the Transcriptome for the Free-Living Testate Amoeba Arcella intermedia.</title>
        <authorList>
            <person name="Ribeiro G.M."/>
            <person name="Porfirio-Sousa A.L."/>
            <person name="Maurer-Alcala X.X."/>
            <person name="Katz L.A."/>
            <person name="Lahr D.J.G."/>
        </authorList>
    </citation>
    <scope>NUCLEOTIDE SEQUENCE</scope>
</reference>
<keyword evidence="5" id="KW-0539">Nucleus</keyword>
<organism evidence="8">
    <name type="scientific">Arcella intermedia</name>
    <dbReference type="NCBI Taxonomy" id="1963864"/>
    <lineage>
        <taxon>Eukaryota</taxon>
        <taxon>Amoebozoa</taxon>
        <taxon>Tubulinea</taxon>
        <taxon>Elardia</taxon>
        <taxon>Arcellinida</taxon>
        <taxon>Sphaerothecina</taxon>
        <taxon>Arcellidae</taxon>
        <taxon>Arcella</taxon>
    </lineage>
</organism>
<dbReference type="GO" id="GO:0005685">
    <property type="term" value="C:U1 snRNP"/>
    <property type="evidence" value="ECO:0007669"/>
    <property type="project" value="TreeGrafter"/>
</dbReference>
<dbReference type="PANTHER" id="PTHR17204">
    <property type="entry name" value="PRE-MRNA PROCESSING PROTEIN PRP39-RELATED"/>
    <property type="match status" value="1"/>
</dbReference>
<keyword evidence="2" id="KW-0507">mRNA processing</keyword>
<keyword evidence="3" id="KW-0677">Repeat</keyword>
<evidence type="ECO:0000256" key="6">
    <source>
        <dbReference type="ARBA" id="ARBA00038019"/>
    </source>
</evidence>
<dbReference type="GO" id="GO:0000243">
    <property type="term" value="C:commitment complex"/>
    <property type="evidence" value="ECO:0007669"/>
    <property type="project" value="TreeGrafter"/>
</dbReference>